<dbReference type="InterPro" id="IPR036291">
    <property type="entry name" value="NAD(P)-bd_dom_sf"/>
</dbReference>
<gene>
    <name evidence="4" type="ORF">HCU73_00195</name>
</gene>
<evidence type="ECO:0000256" key="2">
    <source>
        <dbReference type="ARBA" id="ARBA00023445"/>
    </source>
</evidence>
<dbReference type="EMBL" id="JAAZQQ010000001">
    <property type="protein sequence ID" value="NKX42994.1"/>
    <property type="molecule type" value="Genomic_DNA"/>
</dbReference>
<sequence length="337" mass="35998">MSTILVTGASGYIAKHIVLRLLQAGHHVRGSIRSPARGETLRATMAALVPEAMERLTLVPLDLTRDDGWAEAAAGADAILHTASPFPLSQPKDPQEVIRPAVDGARRAIRAAATAGVPRVVLTSSIAAVVEGPQPQGRRYDERDWSDPEAPTISPYSASKTLAERAAWDMVATEAPGVALTTINPGFVLGAPLDGDTGTSLAVVERLLAGRDPMLPNFGFACVDVGDIAEMHLRALDTPASIGQRIVGASDFLWYPEMAEILAAAFPDRRIPTRRAPSLLIWALGHVDPAVAAIRSSLNLRRELDASRARDLLGITFRDPRESLVDTARWLAAQGRA</sequence>
<name>A0A7X6GWJ1_9RHOB</name>
<dbReference type="RefSeq" id="WP_168621398.1">
    <property type="nucleotide sequence ID" value="NZ_JAAZQQ010000001.1"/>
</dbReference>
<evidence type="ECO:0000256" key="1">
    <source>
        <dbReference type="ARBA" id="ARBA00023002"/>
    </source>
</evidence>
<proteinExistence type="inferred from homology"/>
<evidence type="ECO:0000313" key="5">
    <source>
        <dbReference type="Proteomes" id="UP000526408"/>
    </source>
</evidence>
<dbReference type="PANTHER" id="PTHR10366">
    <property type="entry name" value="NAD DEPENDENT EPIMERASE/DEHYDRATASE"/>
    <property type="match status" value="1"/>
</dbReference>
<dbReference type="InterPro" id="IPR001509">
    <property type="entry name" value="Epimerase_deHydtase"/>
</dbReference>
<dbReference type="GO" id="GO:0016616">
    <property type="term" value="F:oxidoreductase activity, acting on the CH-OH group of donors, NAD or NADP as acceptor"/>
    <property type="evidence" value="ECO:0007669"/>
    <property type="project" value="TreeGrafter"/>
</dbReference>
<dbReference type="AlphaFoldDB" id="A0A7X6GWJ1"/>
<evidence type="ECO:0000313" key="4">
    <source>
        <dbReference type="EMBL" id="NKX42994.1"/>
    </source>
</evidence>
<dbReference type="Proteomes" id="UP000526408">
    <property type="component" value="Unassembled WGS sequence"/>
</dbReference>
<dbReference type="InterPro" id="IPR057326">
    <property type="entry name" value="KR_dom"/>
</dbReference>
<accession>A0A7X6GWJ1</accession>
<dbReference type="Pfam" id="PF01370">
    <property type="entry name" value="Epimerase"/>
    <property type="match status" value="1"/>
</dbReference>
<dbReference type="Gene3D" id="3.40.50.720">
    <property type="entry name" value="NAD(P)-binding Rossmann-like Domain"/>
    <property type="match status" value="1"/>
</dbReference>
<evidence type="ECO:0000259" key="3">
    <source>
        <dbReference type="SMART" id="SM00822"/>
    </source>
</evidence>
<keyword evidence="1" id="KW-0560">Oxidoreductase</keyword>
<organism evidence="4 5">
    <name type="scientific">Roseicyclus persicicus</name>
    <dbReference type="NCBI Taxonomy" id="2650661"/>
    <lineage>
        <taxon>Bacteria</taxon>
        <taxon>Pseudomonadati</taxon>
        <taxon>Pseudomonadota</taxon>
        <taxon>Alphaproteobacteria</taxon>
        <taxon>Rhodobacterales</taxon>
        <taxon>Roseobacteraceae</taxon>
        <taxon>Roseicyclus</taxon>
    </lineage>
</organism>
<dbReference type="PANTHER" id="PTHR10366:SF564">
    <property type="entry name" value="STEROL-4-ALPHA-CARBOXYLATE 3-DEHYDROGENASE, DECARBOXYLATING"/>
    <property type="match status" value="1"/>
</dbReference>
<dbReference type="SMART" id="SM00822">
    <property type="entry name" value="PKS_KR"/>
    <property type="match status" value="1"/>
</dbReference>
<keyword evidence="5" id="KW-1185">Reference proteome</keyword>
<dbReference type="SUPFAM" id="SSF51735">
    <property type="entry name" value="NAD(P)-binding Rossmann-fold domains"/>
    <property type="match status" value="1"/>
</dbReference>
<protein>
    <submittedName>
        <fullName evidence="4">NAD-dependent epimerase/dehydratase family protein</fullName>
    </submittedName>
</protein>
<feature type="domain" description="Ketoreductase" evidence="3">
    <location>
        <begin position="2"/>
        <end position="191"/>
    </location>
</feature>
<comment type="similarity">
    <text evidence="2">Belongs to the NAD(P)-dependent epimerase/dehydratase family. Dihydroflavonol-4-reductase subfamily.</text>
</comment>
<dbReference type="FunFam" id="3.40.50.720:FF:000336">
    <property type="entry name" value="Aldehyde reductase"/>
    <property type="match status" value="1"/>
</dbReference>
<comment type="caution">
    <text evidence="4">The sequence shown here is derived from an EMBL/GenBank/DDBJ whole genome shotgun (WGS) entry which is preliminary data.</text>
</comment>
<dbReference type="InterPro" id="IPR050425">
    <property type="entry name" value="NAD(P)_dehydrat-like"/>
</dbReference>
<reference evidence="4 5" key="1">
    <citation type="submission" date="2020-04" db="EMBL/GenBank/DDBJ databases">
        <authorList>
            <person name="Yoon J."/>
        </authorList>
    </citation>
    <scope>NUCLEOTIDE SEQUENCE [LARGE SCALE GENOMIC DNA]</scope>
    <source>
        <strain evidence="4 5">KMU-115</strain>
    </source>
</reference>